<gene>
    <name evidence="1" type="ORF">H2198_003824</name>
</gene>
<organism evidence="1 2">
    <name type="scientific">Neophaeococcomyces mojaviensis</name>
    <dbReference type="NCBI Taxonomy" id="3383035"/>
    <lineage>
        <taxon>Eukaryota</taxon>
        <taxon>Fungi</taxon>
        <taxon>Dikarya</taxon>
        <taxon>Ascomycota</taxon>
        <taxon>Pezizomycotina</taxon>
        <taxon>Eurotiomycetes</taxon>
        <taxon>Chaetothyriomycetidae</taxon>
        <taxon>Chaetothyriales</taxon>
        <taxon>Chaetothyriales incertae sedis</taxon>
        <taxon>Neophaeococcomyces</taxon>
    </lineage>
</organism>
<keyword evidence="2" id="KW-1185">Reference proteome</keyword>
<name>A0ACC3AAD8_9EURO</name>
<reference evidence="1" key="1">
    <citation type="submission" date="2022-10" db="EMBL/GenBank/DDBJ databases">
        <title>Culturing micro-colonial fungi from biological soil crusts in the Mojave desert and describing Neophaeococcomyces mojavensis, and introducing the new genera and species Taxawa tesnikishii.</title>
        <authorList>
            <person name="Kurbessoian T."/>
            <person name="Stajich J.E."/>
        </authorList>
    </citation>
    <scope>NUCLEOTIDE SEQUENCE</scope>
    <source>
        <strain evidence="1">JES_112</strain>
    </source>
</reference>
<proteinExistence type="predicted"/>
<dbReference type="EMBL" id="JAPDRQ010000053">
    <property type="protein sequence ID" value="KAJ9658251.1"/>
    <property type="molecule type" value="Genomic_DNA"/>
</dbReference>
<protein>
    <submittedName>
        <fullName evidence="1">Uncharacterized protein</fullName>
    </submittedName>
</protein>
<comment type="caution">
    <text evidence="1">The sequence shown here is derived from an EMBL/GenBank/DDBJ whole genome shotgun (WGS) entry which is preliminary data.</text>
</comment>
<evidence type="ECO:0000313" key="1">
    <source>
        <dbReference type="EMBL" id="KAJ9658251.1"/>
    </source>
</evidence>
<dbReference type="Proteomes" id="UP001172386">
    <property type="component" value="Unassembled WGS sequence"/>
</dbReference>
<evidence type="ECO:0000313" key="2">
    <source>
        <dbReference type="Proteomes" id="UP001172386"/>
    </source>
</evidence>
<accession>A0ACC3AAD8</accession>
<sequence length="516" mass="57929">MGLLAVYERFLKAPNPVNLSDNATLQYVTTLTSYTKQGSIIKHFDEQHKNAVRKKSEKVISAVEGFTSVAVIVETTLEFISNGGAYLPGLDSFIVDRTAVLPVTHFVHFDHDNKITQIRLSWDQGDLLKQVEVIGTRGKNWPVYGGKDQIRMITASANTANEVNPAPTLSPHGRSRNNERSASPSKKYIRDPHASLNLYEEQQEERIPSAPNAVAPRESARPAPRDMSDLFAAGHEDYETKGPDGSPKKSAKEVVIAPKGAAHKRFQPSRVFEEEVRAKPERQIYKTNPARYNHFDIGDADDNDTFQHRDENAKRQDVPIRPKAGPQQRNTPQWGFEDFAAPEKTNQKARGQDVVHFSYGDTEKDQSQPSKQAGKPRREEETHFDFHDNGTPIPRNAIAKSRKDQASHFEFNDEPSPAPRRIIARTAAAQKLYADPVFGQDEDERPLHTISHNARKDLASQWDVPDETSANGRPHGKGQMRKGLESHWGVDGEEAAPKQQTAARGRKEVEKGFWEF</sequence>